<dbReference type="Gene3D" id="3.10.50.40">
    <property type="match status" value="1"/>
</dbReference>
<protein>
    <submittedName>
        <fullName evidence="4">Foldase protein PrsA</fullName>
    </submittedName>
</protein>
<feature type="compositionally biased region" description="Low complexity" evidence="1">
    <location>
        <begin position="152"/>
        <end position="168"/>
    </location>
</feature>
<dbReference type="AlphaFoldDB" id="A0A2Z4Y5L9"/>
<evidence type="ECO:0000313" key="5">
    <source>
        <dbReference type="Proteomes" id="UP000262583"/>
    </source>
</evidence>
<sequence length="470" mass="53457">MRRRKLRAEQPEEEQAGAPPRLRAGLYWTLLAVLVVVAVWSYDRRELKEARAHMEQATRYEQQSDYLNALKEYRAAMENPRVSRRQKAELAIKMAEIYQDQLRDDELALVYFKRAQRWYPRSIASAEIKSRITEAQKRLQSGQKDEAGAPVESASEELTLAEAPSEPLVPAPESDREGPVVARIGYDEIHAAALARLLLRQSDAEWLLQHPDDPKLDKFFDTQLERELLFRGAIAEGYHRLQAVHERLYDYQRTLLSQQYAKEVEEKAKVVTDEEVRRFWEENKKRFSSPERLVVGIIRHTTESVVLQAKERLARGEDWAKVAEAVMGPESEISKGIAGTMSADDDVVPLIGKAPDLAKALRESKEGEVLGPIQRDGTYVLISIRGRIPRKESTLDEVRGQIEVMLRSRKLSEGNKTFFEQLKKKLGFEVDARAKALVVGYAKKLKAEQEGTTVTATNDAPKTEETPAQP</sequence>
<dbReference type="InterPro" id="IPR050245">
    <property type="entry name" value="PrsA_foldase"/>
</dbReference>
<dbReference type="PANTHER" id="PTHR47245:SF2">
    <property type="entry name" value="PEPTIDYL-PROLYL CIS-TRANS ISOMERASE HP_0175-RELATED"/>
    <property type="match status" value="1"/>
</dbReference>
<dbReference type="InterPro" id="IPR011990">
    <property type="entry name" value="TPR-like_helical_dom_sf"/>
</dbReference>
<accession>A0A2Z4Y5L9</accession>
<name>A0A2Z4Y5L9_SUMC1</name>
<dbReference type="SUPFAM" id="SSF54534">
    <property type="entry name" value="FKBP-like"/>
    <property type="match status" value="1"/>
</dbReference>
<feature type="region of interest" description="Disordered" evidence="1">
    <location>
        <begin position="448"/>
        <end position="470"/>
    </location>
</feature>
<dbReference type="GO" id="GO:0003755">
    <property type="term" value="F:peptidyl-prolyl cis-trans isomerase activity"/>
    <property type="evidence" value="ECO:0007669"/>
    <property type="project" value="InterPro"/>
</dbReference>
<dbReference type="InterPro" id="IPR046357">
    <property type="entry name" value="PPIase_dom_sf"/>
</dbReference>
<keyword evidence="2" id="KW-0472">Membrane</keyword>
<gene>
    <name evidence="4" type="ORF">BRCON_1225</name>
</gene>
<feature type="region of interest" description="Disordered" evidence="1">
    <location>
        <begin position="137"/>
        <end position="176"/>
    </location>
</feature>
<feature type="compositionally biased region" description="Basic and acidic residues" evidence="1">
    <location>
        <begin position="461"/>
        <end position="470"/>
    </location>
</feature>
<dbReference type="Gene3D" id="1.10.4030.10">
    <property type="entry name" value="Porin chaperone SurA, peptide-binding domain"/>
    <property type="match status" value="1"/>
</dbReference>
<evidence type="ECO:0000256" key="1">
    <source>
        <dbReference type="SAM" id="MobiDB-lite"/>
    </source>
</evidence>
<feature type="domain" description="PpiC" evidence="3">
    <location>
        <begin position="271"/>
        <end position="399"/>
    </location>
</feature>
<evidence type="ECO:0000313" key="4">
    <source>
        <dbReference type="EMBL" id="AXA36002.1"/>
    </source>
</evidence>
<dbReference type="KEGG" id="schv:BRCON_1225"/>
<reference evidence="4 5" key="1">
    <citation type="submission" date="2018-05" db="EMBL/GenBank/DDBJ databases">
        <title>A metagenomic window into the 2 km-deep terrestrial subsurface aquifer revealed taxonomically and functionally diverse microbial community comprising novel uncultured bacterial lineages.</title>
        <authorList>
            <person name="Kadnikov V.V."/>
            <person name="Mardanov A.V."/>
            <person name="Beletsky A.V."/>
            <person name="Banks D."/>
            <person name="Pimenov N.V."/>
            <person name="Frank Y.A."/>
            <person name="Karnachuk O.V."/>
            <person name="Ravin N.V."/>
        </authorList>
    </citation>
    <scope>NUCLEOTIDE SEQUENCE [LARGE SCALE GENOMIC DNA]</scope>
    <source>
        <strain evidence="4">BY</strain>
    </source>
</reference>
<dbReference type="Proteomes" id="UP000262583">
    <property type="component" value="Chromosome"/>
</dbReference>
<feature type="compositionally biased region" description="Polar residues" evidence="1">
    <location>
        <begin position="450"/>
        <end position="460"/>
    </location>
</feature>
<evidence type="ECO:0000256" key="2">
    <source>
        <dbReference type="SAM" id="Phobius"/>
    </source>
</evidence>
<keyword evidence="2" id="KW-0812">Transmembrane</keyword>
<dbReference type="PANTHER" id="PTHR47245">
    <property type="entry name" value="PEPTIDYLPROLYL ISOMERASE"/>
    <property type="match status" value="1"/>
</dbReference>
<dbReference type="InterPro" id="IPR000297">
    <property type="entry name" value="PPIase_PpiC"/>
</dbReference>
<dbReference type="Pfam" id="PF13145">
    <property type="entry name" value="Rotamase_2"/>
    <property type="match status" value="1"/>
</dbReference>
<feature type="transmembrane region" description="Helical" evidence="2">
    <location>
        <begin position="25"/>
        <end position="42"/>
    </location>
</feature>
<evidence type="ECO:0000259" key="3">
    <source>
        <dbReference type="Pfam" id="PF13145"/>
    </source>
</evidence>
<feature type="compositionally biased region" description="Basic and acidic residues" evidence="1">
    <location>
        <begin position="137"/>
        <end position="147"/>
    </location>
</feature>
<dbReference type="Gene3D" id="1.25.40.10">
    <property type="entry name" value="Tetratricopeptide repeat domain"/>
    <property type="match status" value="1"/>
</dbReference>
<proteinExistence type="predicted"/>
<keyword evidence="2" id="KW-1133">Transmembrane helix</keyword>
<organism evidence="4 5">
    <name type="scientific">Sumerlaea chitinivorans</name>
    <dbReference type="NCBI Taxonomy" id="2250252"/>
    <lineage>
        <taxon>Bacteria</taxon>
        <taxon>Candidatus Sumerlaeota</taxon>
        <taxon>Candidatus Sumerlaeia</taxon>
        <taxon>Candidatus Sumerlaeales</taxon>
        <taxon>Candidatus Sumerlaeaceae</taxon>
        <taxon>Candidatus Sumerlaea</taxon>
    </lineage>
</organism>
<dbReference type="EMBL" id="CP030759">
    <property type="protein sequence ID" value="AXA36002.1"/>
    <property type="molecule type" value="Genomic_DNA"/>
</dbReference>